<sequence>MKHIKLIPLALFFSPLDDKKGYAVLDYALGKELDPFPSRKMLDILESEGVLKGFDQATNIILDEFHEKVYSIKQGYAVLDSALGKGLDPFLPHKMLDILQSEEENSDTSIGLR</sequence>
<dbReference type="SUPFAM" id="SSF50182">
    <property type="entry name" value="Sm-like ribonucleoproteins"/>
    <property type="match status" value="1"/>
</dbReference>
<reference evidence="1 2" key="1">
    <citation type="journal article" date="2023" name="Life. Sci Alliance">
        <title>Evolutionary insights into 3D genome organization and epigenetic landscape of Vigna mungo.</title>
        <authorList>
            <person name="Junaid A."/>
            <person name="Singh B."/>
            <person name="Bhatia S."/>
        </authorList>
    </citation>
    <scope>NUCLEOTIDE SEQUENCE [LARGE SCALE GENOMIC DNA]</scope>
    <source>
        <strain evidence="1">Urdbean</strain>
    </source>
</reference>
<dbReference type="AlphaFoldDB" id="A0AAQ3MXK2"/>
<protein>
    <submittedName>
        <fullName evidence="1">Uncharacterized protein</fullName>
    </submittedName>
</protein>
<proteinExistence type="predicted"/>
<evidence type="ECO:0000313" key="1">
    <source>
        <dbReference type="EMBL" id="WVY98918.1"/>
    </source>
</evidence>
<name>A0AAQ3MXK2_VIGMU</name>
<accession>A0AAQ3MXK2</accession>
<organism evidence="1 2">
    <name type="scientific">Vigna mungo</name>
    <name type="common">Black gram</name>
    <name type="synonym">Phaseolus mungo</name>
    <dbReference type="NCBI Taxonomy" id="3915"/>
    <lineage>
        <taxon>Eukaryota</taxon>
        <taxon>Viridiplantae</taxon>
        <taxon>Streptophyta</taxon>
        <taxon>Embryophyta</taxon>
        <taxon>Tracheophyta</taxon>
        <taxon>Spermatophyta</taxon>
        <taxon>Magnoliopsida</taxon>
        <taxon>eudicotyledons</taxon>
        <taxon>Gunneridae</taxon>
        <taxon>Pentapetalae</taxon>
        <taxon>rosids</taxon>
        <taxon>fabids</taxon>
        <taxon>Fabales</taxon>
        <taxon>Fabaceae</taxon>
        <taxon>Papilionoideae</taxon>
        <taxon>50 kb inversion clade</taxon>
        <taxon>NPAAA clade</taxon>
        <taxon>indigoferoid/millettioid clade</taxon>
        <taxon>Phaseoleae</taxon>
        <taxon>Vigna</taxon>
    </lineage>
</organism>
<keyword evidence="2" id="KW-1185">Reference proteome</keyword>
<evidence type="ECO:0000313" key="2">
    <source>
        <dbReference type="Proteomes" id="UP001374535"/>
    </source>
</evidence>
<dbReference type="Proteomes" id="UP001374535">
    <property type="component" value="Chromosome 9"/>
</dbReference>
<dbReference type="EMBL" id="CP144692">
    <property type="protein sequence ID" value="WVY98918.1"/>
    <property type="molecule type" value="Genomic_DNA"/>
</dbReference>
<gene>
    <name evidence="1" type="ORF">V8G54_031069</name>
</gene>
<dbReference type="InterPro" id="IPR010920">
    <property type="entry name" value="LSM_dom_sf"/>
</dbReference>
<dbReference type="Gene3D" id="2.30.30.100">
    <property type="match status" value="1"/>
</dbReference>